<feature type="region of interest" description="Disordered" evidence="1">
    <location>
        <begin position="33"/>
        <end position="63"/>
    </location>
</feature>
<feature type="domain" description="Chitin-binding type-2" evidence="3">
    <location>
        <begin position="175"/>
        <end position="220"/>
    </location>
</feature>
<feature type="chain" id="PRO_5005519561" description="Chitin-binding type-2 domain-containing protein" evidence="2">
    <location>
        <begin position="22"/>
        <end position="220"/>
    </location>
</feature>
<dbReference type="Gene3D" id="2.170.140.10">
    <property type="entry name" value="Chitin binding domain"/>
    <property type="match status" value="1"/>
</dbReference>
<evidence type="ECO:0000256" key="1">
    <source>
        <dbReference type="SAM" id="MobiDB-lite"/>
    </source>
</evidence>
<feature type="compositionally biased region" description="Low complexity" evidence="1">
    <location>
        <begin position="37"/>
        <end position="63"/>
    </location>
</feature>
<evidence type="ECO:0000256" key="2">
    <source>
        <dbReference type="SAM" id="SignalP"/>
    </source>
</evidence>
<dbReference type="GO" id="GO:0008061">
    <property type="term" value="F:chitin binding"/>
    <property type="evidence" value="ECO:0007669"/>
    <property type="project" value="InterPro"/>
</dbReference>
<accession>A0A0K8SFE8</accession>
<sequence>MRIITAAYLLASAVLIGAVNNYEIDSSDFQDPFTGSTLPPSLETEVPTTPVTTTKPTTRTTSTPVTKVTTVSTAAPTVTSATVTSSGEVPTITEPSGAPTSSPVTEVTGGSTTSETGAPTGSAATVTSSRAVSTVTEPSGAPTDGTTVTEITESSSVTGSGSETVGTSLMPPLQFLQCYRGKEPSPHQTDCSLFYSCSNNEPILMRCSPGMHFNKLFKNL</sequence>
<feature type="region of interest" description="Disordered" evidence="1">
    <location>
        <begin position="81"/>
        <end position="125"/>
    </location>
</feature>
<proteinExistence type="predicted"/>
<reference evidence="4" key="1">
    <citation type="submission" date="2014-09" db="EMBL/GenBank/DDBJ databases">
        <authorList>
            <person name="Magalhaes I.L.F."/>
            <person name="Oliveira U."/>
            <person name="Santos F.R."/>
            <person name="Vidigal T.H.D.A."/>
            <person name="Brescovit A.D."/>
            <person name="Santos A.J."/>
        </authorList>
    </citation>
    <scope>NUCLEOTIDE SEQUENCE</scope>
</reference>
<dbReference type="PROSITE" id="PS50940">
    <property type="entry name" value="CHIT_BIND_II"/>
    <property type="match status" value="1"/>
</dbReference>
<dbReference type="GO" id="GO:0005576">
    <property type="term" value="C:extracellular region"/>
    <property type="evidence" value="ECO:0007669"/>
    <property type="project" value="InterPro"/>
</dbReference>
<evidence type="ECO:0000259" key="3">
    <source>
        <dbReference type="PROSITE" id="PS50940"/>
    </source>
</evidence>
<dbReference type="InterPro" id="IPR036508">
    <property type="entry name" value="Chitin-bd_dom_sf"/>
</dbReference>
<organism evidence="4">
    <name type="scientific">Lygus hesperus</name>
    <name type="common">Western plant bug</name>
    <dbReference type="NCBI Taxonomy" id="30085"/>
    <lineage>
        <taxon>Eukaryota</taxon>
        <taxon>Metazoa</taxon>
        <taxon>Ecdysozoa</taxon>
        <taxon>Arthropoda</taxon>
        <taxon>Hexapoda</taxon>
        <taxon>Insecta</taxon>
        <taxon>Pterygota</taxon>
        <taxon>Neoptera</taxon>
        <taxon>Paraneoptera</taxon>
        <taxon>Hemiptera</taxon>
        <taxon>Heteroptera</taxon>
        <taxon>Panheteroptera</taxon>
        <taxon>Cimicomorpha</taxon>
        <taxon>Miridae</taxon>
        <taxon>Mirini</taxon>
        <taxon>Lygus</taxon>
    </lineage>
</organism>
<dbReference type="Pfam" id="PF01607">
    <property type="entry name" value="CBM_14"/>
    <property type="match status" value="1"/>
</dbReference>
<keyword evidence="2" id="KW-0732">Signal</keyword>
<dbReference type="InterPro" id="IPR002557">
    <property type="entry name" value="Chitin-bd_dom"/>
</dbReference>
<feature type="compositionally biased region" description="Low complexity" evidence="1">
    <location>
        <begin position="100"/>
        <end position="125"/>
    </location>
</feature>
<dbReference type="EMBL" id="GBRD01013814">
    <property type="protein sequence ID" value="JAG52012.1"/>
    <property type="molecule type" value="Transcribed_RNA"/>
</dbReference>
<dbReference type="AlphaFoldDB" id="A0A0K8SFE8"/>
<feature type="signal peptide" evidence="2">
    <location>
        <begin position="1"/>
        <end position="21"/>
    </location>
</feature>
<dbReference type="SUPFAM" id="SSF57625">
    <property type="entry name" value="Invertebrate chitin-binding proteins"/>
    <property type="match status" value="1"/>
</dbReference>
<name>A0A0K8SFE8_LYGHE</name>
<evidence type="ECO:0000313" key="4">
    <source>
        <dbReference type="EMBL" id="JAG52012.1"/>
    </source>
</evidence>
<protein>
    <recommendedName>
        <fullName evidence="3">Chitin-binding type-2 domain-containing protein</fullName>
    </recommendedName>
</protein>